<accession>A0ABN3APP7</accession>
<name>A0ABN3APP7_9MICO</name>
<dbReference type="Proteomes" id="UP001501599">
    <property type="component" value="Unassembled WGS sequence"/>
</dbReference>
<dbReference type="InterPro" id="IPR050249">
    <property type="entry name" value="Pseudomonas-type_ThrB"/>
</dbReference>
<dbReference type="InterPro" id="IPR011009">
    <property type="entry name" value="Kinase-like_dom_sf"/>
</dbReference>
<organism evidence="3 4">
    <name type="scientific">Agrococcus versicolor</name>
    <dbReference type="NCBI Taxonomy" id="501482"/>
    <lineage>
        <taxon>Bacteria</taxon>
        <taxon>Bacillati</taxon>
        <taxon>Actinomycetota</taxon>
        <taxon>Actinomycetes</taxon>
        <taxon>Micrococcales</taxon>
        <taxon>Microbacteriaceae</taxon>
        <taxon>Agrococcus</taxon>
    </lineage>
</organism>
<dbReference type="PANTHER" id="PTHR21064:SF6">
    <property type="entry name" value="AMINOGLYCOSIDE PHOSPHOTRANSFERASE DOMAIN-CONTAINING PROTEIN"/>
    <property type="match status" value="1"/>
</dbReference>
<evidence type="ECO:0000259" key="2">
    <source>
        <dbReference type="Pfam" id="PF01636"/>
    </source>
</evidence>
<feature type="domain" description="Aminoglycoside phosphotransferase" evidence="2">
    <location>
        <begin position="41"/>
        <end position="261"/>
    </location>
</feature>
<reference evidence="4" key="1">
    <citation type="journal article" date="2019" name="Int. J. Syst. Evol. Microbiol.">
        <title>The Global Catalogue of Microorganisms (GCM) 10K type strain sequencing project: providing services to taxonomists for standard genome sequencing and annotation.</title>
        <authorList>
            <consortium name="The Broad Institute Genomics Platform"/>
            <consortium name="The Broad Institute Genome Sequencing Center for Infectious Disease"/>
            <person name="Wu L."/>
            <person name="Ma J."/>
        </authorList>
    </citation>
    <scope>NUCLEOTIDE SEQUENCE [LARGE SCALE GENOMIC DNA]</scope>
    <source>
        <strain evidence="4">JCM 16026</strain>
    </source>
</reference>
<dbReference type="InterPro" id="IPR002575">
    <property type="entry name" value="Aminoglycoside_PTrfase"/>
</dbReference>
<dbReference type="RefSeq" id="WP_344342104.1">
    <property type="nucleotide sequence ID" value="NZ_BAAAQT010000005.1"/>
</dbReference>
<gene>
    <name evidence="3" type="ORF">GCM10009846_14070</name>
</gene>
<dbReference type="Pfam" id="PF01636">
    <property type="entry name" value="APH"/>
    <property type="match status" value="1"/>
</dbReference>
<comment type="caution">
    <text evidence="3">The sequence shown here is derived from an EMBL/GenBank/DDBJ whole genome shotgun (WGS) entry which is preliminary data.</text>
</comment>
<comment type="similarity">
    <text evidence="1">Belongs to the pseudomonas-type ThrB family.</text>
</comment>
<dbReference type="Gene3D" id="3.90.1200.10">
    <property type="match status" value="1"/>
</dbReference>
<dbReference type="SUPFAM" id="SSF56112">
    <property type="entry name" value="Protein kinase-like (PK-like)"/>
    <property type="match status" value="1"/>
</dbReference>
<protein>
    <submittedName>
        <fullName evidence="3">Phosphotransferase</fullName>
    </submittedName>
</protein>
<evidence type="ECO:0000313" key="4">
    <source>
        <dbReference type="Proteomes" id="UP001501599"/>
    </source>
</evidence>
<evidence type="ECO:0000313" key="3">
    <source>
        <dbReference type="EMBL" id="GAA2173175.1"/>
    </source>
</evidence>
<keyword evidence="4" id="KW-1185">Reference proteome</keyword>
<dbReference type="PANTHER" id="PTHR21064">
    <property type="entry name" value="AMINOGLYCOSIDE PHOSPHOTRANSFERASE DOMAIN-CONTAINING PROTEIN-RELATED"/>
    <property type="match status" value="1"/>
</dbReference>
<evidence type="ECO:0000256" key="1">
    <source>
        <dbReference type="ARBA" id="ARBA00038240"/>
    </source>
</evidence>
<sequence>MADLADRPEAEQVEILRAVAVDAAASFGLDVVRLEPVLVAYNATFRVDEGARSWALRVLVGSHSDASHVAAQQAWQLALAAEADVLVPVPRRTTEGAWQASVRSQPAAGERLVTAAGWLAGDDVGTFDPSVASALGATMARMHDHAEGWSAPAGSSVPEYRDALFGDAPALLDARVLTTAARDVLRRSLEIADAAHARVHAADAPRILHADLHAGNLKRAGSEVAVFDFDDAALAVPALDLAIAAFYGDTSDIRTALDAGYRSVRALPDVDPADLEALVAGRQLLLANDMLGSATASLRAQGEGYLLRAVARLEAWLATGRFSRSVA</sequence>
<proteinExistence type="inferred from homology"/>
<dbReference type="EMBL" id="BAAAQT010000005">
    <property type="protein sequence ID" value="GAA2173175.1"/>
    <property type="molecule type" value="Genomic_DNA"/>
</dbReference>